<dbReference type="Proteomes" id="UP000014064">
    <property type="component" value="Unassembled WGS sequence"/>
</dbReference>
<evidence type="ECO:0000256" key="1">
    <source>
        <dbReference type="ARBA" id="ARBA00006432"/>
    </source>
</evidence>
<proteinExistence type="inferred from homology"/>
<dbReference type="KEGG" id="wic:J056_004091"/>
<dbReference type="OMA" id="THASGMQ"/>
<dbReference type="Pfam" id="PF00501">
    <property type="entry name" value="AMP-binding"/>
    <property type="match status" value="1"/>
</dbReference>
<evidence type="ECO:0000256" key="2">
    <source>
        <dbReference type="ARBA" id="ARBA00022598"/>
    </source>
</evidence>
<dbReference type="AlphaFoldDB" id="R9AIB4"/>
<dbReference type="InterPro" id="IPR042099">
    <property type="entry name" value="ANL_N_sf"/>
</dbReference>
<keyword evidence="6" id="KW-1185">Reference proteome</keyword>
<evidence type="ECO:0000313" key="5">
    <source>
        <dbReference type="EMBL" id="EOR01855.1"/>
    </source>
</evidence>
<dbReference type="STRING" id="1299270.R9AIB4"/>
<dbReference type="Gene3D" id="3.30.300.30">
    <property type="match status" value="1"/>
</dbReference>
<dbReference type="RefSeq" id="XP_009267575.1">
    <property type="nucleotide sequence ID" value="XM_009269300.1"/>
</dbReference>
<dbReference type="OrthoDB" id="1898221at2759"/>
<comment type="similarity">
    <text evidence="1">Belongs to the ATP-dependent AMP-binding enzyme family.</text>
</comment>
<dbReference type="PROSITE" id="PS00455">
    <property type="entry name" value="AMP_BINDING"/>
    <property type="match status" value="1"/>
</dbReference>
<dbReference type="EMBL" id="KE007229">
    <property type="protein sequence ID" value="EOR01855.1"/>
    <property type="molecule type" value="Genomic_DNA"/>
</dbReference>
<dbReference type="InterPro" id="IPR000873">
    <property type="entry name" value="AMP-dep_synth/lig_dom"/>
</dbReference>
<evidence type="ECO:0000313" key="6">
    <source>
        <dbReference type="Proteomes" id="UP000014064"/>
    </source>
</evidence>
<name>R9AIB4_WALI9</name>
<dbReference type="SUPFAM" id="SSF56801">
    <property type="entry name" value="Acetyl-CoA synthetase-like"/>
    <property type="match status" value="1"/>
</dbReference>
<dbReference type="eggNOG" id="KOG1176">
    <property type="taxonomic scope" value="Eukaryota"/>
</dbReference>
<protein>
    <submittedName>
        <fullName evidence="5">4-coumarate--CoA ligase-like 7</fullName>
    </submittedName>
</protein>
<dbReference type="GO" id="GO:0016405">
    <property type="term" value="F:CoA-ligase activity"/>
    <property type="evidence" value="ECO:0007669"/>
    <property type="project" value="TreeGrafter"/>
</dbReference>
<accession>R9AIB4</accession>
<evidence type="ECO:0000259" key="4">
    <source>
        <dbReference type="Pfam" id="PF13193"/>
    </source>
</evidence>
<dbReference type="Gene3D" id="3.40.50.12780">
    <property type="entry name" value="N-terminal domain of ligase-like"/>
    <property type="match status" value="1"/>
</dbReference>
<gene>
    <name evidence="5" type="ORF">J056_004091</name>
</gene>
<reference evidence="6" key="1">
    <citation type="journal article" date="2013" name="BMC Genomics">
        <title>Genome and transcriptome sequencing of the halophilic fungus Wallemia ichthyophaga: haloadaptations present and absent.</title>
        <authorList>
            <person name="Zajc J."/>
            <person name="Liu Y."/>
            <person name="Dai W."/>
            <person name="Yang Z."/>
            <person name="Hu J."/>
            <person name="Gostincar C."/>
            <person name="Gunde-Cimerman N."/>
        </authorList>
    </citation>
    <scope>NUCLEOTIDE SEQUENCE [LARGE SCALE GENOMIC DNA]</scope>
    <source>
        <strain evidence="6">EXF-994 / CBS 113033</strain>
    </source>
</reference>
<organism evidence="5 6">
    <name type="scientific">Wallemia ichthyophaga (strain EXF-994 / CBS 113033)</name>
    <dbReference type="NCBI Taxonomy" id="1299270"/>
    <lineage>
        <taxon>Eukaryota</taxon>
        <taxon>Fungi</taxon>
        <taxon>Dikarya</taxon>
        <taxon>Basidiomycota</taxon>
        <taxon>Wallemiomycotina</taxon>
        <taxon>Wallemiomycetes</taxon>
        <taxon>Wallemiales</taxon>
        <taxon>Wallemiaceae</taxon>
        <taxon>Wallemia</taxon>
    </lineage>
</organism>
<feature type="domain" description="AMP-binding enzyme C-terminal" evidence="4">
    <location>
        <begin position="447"/>
        <end position="527"/>
    </location>
</feature>
<dbReference type="InterPro" id="IPR025110">
    <property type="entry name" value="AMP-bd_C"/>
</dbReference>
<dbReference type="InterPro" id="IPR020845">
    <property type="entry name" value="AMP-binding_CS"/>
</dbReference>
<dbReference type="Pfam" id="PF13193">
    <property type="entry name" value="AMP-binding_C"/>
    <property type="match status" value="1"/>
</dbReference>
<dbReference type="PANTHER" id="PTHR24096">
    <property type="entry name" value="LONG-CHAIN-FATTY-ACID--COA LIGASE"/>
    <property type="match status" value="1"/>
</dbReference>
<dbReference type="InterPro" id="IPR045851">
    <property type="entry name" value="AMP-bd_C_sf"/>
</dbReference>
<keyword evidence="2 5" id="KW-0436">Ligase</keyword>
<sequence>MIKSSFKDIEIPKTSIFDFILPEHQQSNDKTVFIDSTNDNSLTISQLRKYSLQLAYGLRKYHNIGKSDKVLIYSPNSIAYPILLLGTSAAGACVSPANHAYNEFELSHQIEDSEASFIFAHPDNMDLAIKTLKEIGWPESKINERVVSATEESFGNHVPYTQLLCDDIQRGIPEKFDGDSAHDVALICYSSGTTGASKGVMTTHRNFVANLCQSDNTRAFALQVNDVTLTFLPFCHIFGILGLLYTLGKQNVTQVLLPRFSLDAFGAVIEKYGITATWAVPPILNSILKTDIEKKFDFSSLRVVHVGATPLGADLTNSFSDKLEGVVAVSNGYGNPLVCKLPLEYTKTHPSYIGKLVCNTTARLVDENGQDVPGDNKSSGELWVKGPQVMKGYLNRPDATAESMTSDGFFKTGDIAIYDSKTRLFKVVDRMKELIKYKGFQVTPAPLEALIMSNTEVMDAAVIGVYDDKQATELPRAYVVPQHASNFNNAAWCAEIGAWVADTVANHSKLRGGVCTIDVIPKTASGKILRKNLRTLAAQ</sequence>
<dbReference type="PANTHER" id="PTHR24096:SF149">
    <property type="entry name" value="AMP-BINDING DOMAIN-CONTAINING PROTEIN-RELATED"/>
    <property type="match status" value="1"/>
</dbReference>
<dbReference type="GeneID" id="20377043"/>
<evidence type="ECO:0000259" key="3">
    <source>
        <dbReference type="Pfam" id="PF00501"/>
    </source>
</evidence>
<feature type="domain" description="AMP-dependent synthetase/ligase" evidence="3">
    <location>
        <begin position="25"/>
        <end position="394"/>
    </location>
</feature>
<dbReference type="HOGENOM" id="CLU_000022_59_2_1"/>